<evidence type="ECO:0000313" key="1">
    <source>
        <dbReference type="EMBL" id="KIL65167.1"/>
    </source>
</evidence>
<dbReference type="OrthoDB" id="3044029at2759"/>
<gene>
    <name evidence="1" type="ORF">M378DRAFT_162430</name>
</gene>
<protein>
    <submittedName>
        <fullName evidence="1">Uncharacterized protein</fullName>
    </submittedName>
</protein>
<dbReference type="HOGENOM" id="CLU_092528_0_0_1"/>
<proteinExistence type="predicted"/>
<dbReference type="EMBL" id="KN818244">
    <property type="protein sequence ID" value="KIL65167.1"/>
    <property type="molecule type" value="Genomic_DNA"/>
</dbReference>
<dbReference type="Proteomes" id="UP000054549">
    <property type="component" value="Unassembled WGS sequence"/>
</dbReference>
<name>A0A0C2WTV1_AMAMK</name>
<organism evidence="1 2">
    <name type="scientific">Amanita muscaria (strain Koide BX008)</name>
    <dbReference type="NCBI Taxonomy" id="946122"/>
    <lineage>
        <taxon>Eukaryota</taxon>
        <taxon>Fungi</taxon>
        <taxon>Dikarya</taxon>
        <taxon>Basidiomycota</taxon>
        <taxon>Agaricomycotina</taxon>
        <taxon>Agaricomycetes</taxon>
        <taxon>Agaricomycetidae</taxon>
        <taxon>Agaricales</taxon>
        <taxon>Pluteineae</taxon>
        <taxon>Amanitaceae</taxon>
        <taxon>Amanita</taxon>
    </lineage>
</organism>
<reference evidence="1 2" key="1">
    <citation type="submission" date="2014-04" db="EMBL/GenBank/DDBJ databases">
        <title>Evolutionary Origins and Diversification of the Mycorrhizal Mutualists.</title>
        <authorList>
            <consortium name="DOE Joint Genome Institute"/>
            <consortium name="Mycorrhizal Genomics Consortium"/>
            <person name="Kohler A."/>
            <person name="Kuo A."/>
            <person name="Nagy L.G."/>
            <person name="Floudas D."/>
            <person name="Copeland A."/>
            <person name="Barry K.W."/>
            <person name="Cichocki N."/>
            <person name="Veneault-Fourrey C."/>
            <person name="LaButti K."/>
            <person name="Lindquist E.A."/>
            <person name="Lipzen A."/>
            <person name="Lundell T."/>
            <person name="Morin E."/>
            <person name="Murat C."/>
            <person name="Riley R."/>
            <person name="Ohm R."/>
            <person name="Sun H."/>
            <person name="Tunlid A."/>
            <person name="Henrissat B."/>
            <person name="Grigoriev I.V."/>
            <person name="Hibbett D.S."/>
            <person name="Martin F."/>
        </authorList>
    </citation>
    <scope>NUCLEOTIDE SEQUENCE [LARGE SCALE GENOMIC DNA]</scope>
    <source>
        <strain evidence="1 2">Koide BX008</strain>
    </source>
</reference>
<dbReference type="InParanoid" id="A0A0C2WTV1"/>
<dbReference type="STRING" id="946122.A0A0C2WTV1"/>
<accession>A0A0C2WTV1</accession>
<sequence length="214" mass="22509">MPSVRFPYRAISGDASLFTPHMHYSLFSLFSAAVIAVLARPTSTNLLQRRQDPTNIVKITSTTDHCIIVPKDAHTNIGDSEHPGGETTYCTAQANPSGGQGVLPDNFWSNIDLQQGNGVNGASYIQLTGCINSDTLDRLNPSDGGGQYDSNGGSDGTGNPSGSVCIGYNSYVELVEPSASRACVRCCNDSADCPTTMDTSGCPAVIPGNYFDCA</sequence>
<keyword evidence="2" id="KW-1185">Reference proteome</keyword>
<evidence type="ECO:0000313" key="2">
    <source>
        <dbReference type="Proteomes" id="UP000054549"/>
    </source>
</evidence>
<dbReference type="AlphaFoldDB" id="A0A0C2WTV1"/>